<dbReference type="InterPro" id="IPR013324">
    <property type="entry name" value="RNA_pol_sigma_r3/r4-like"/>
</dbReference>
<dbReference type="Proteomes" id="UP000066480">
    <property type="component" value="Chromosome"/>
</dbReference>
<keyword evidence="5" id="KW-0804">Transcription</keyword>
<keyword evidence="4" id="KW-0238">DNA-binding</keyword>
<gene>
    <name evidence="8" type="ORF">VV02_20690</name>
</gene>
<evidence type="ECO:0000259" key="7">
    <source>
        <dbReference type="Pfam" id="PF04545"/>
    </source>
</evidence>
<evidence type="ECO:0000313" key="9">
    <source>
        <dbReference type="Proteomes" id="UP000066480"/>
    </source>
</evidence>
<dbReference type="NCBIfam" id="NF007228">
    <property type="entry name" value="PRK09646.1"/>
    <property type="match status" value="1"/>
</dbReference>
<dbReference type="InterPro" id="IPR014284">
    <property type="entry name" value="RNA_pol_sigma-70_dom"/>
</dbReference>
<dbReference type="Gene3D" id="1.10.10.10">
    <property type="entry name" value="Winged helix-like DNA-binding domain superfamily/Winged helix DNA-binding domain"/>
    <property type="match status" value="1"/>
</dbReference>
<dbReference type="InterPro" id="IPR007627">
    <property type="entry name" value="RNA_pol_sigma70_r2"/>
</dbReference>
<proteinExistence type="inferred from homology"/>
<organism evidence="8 9">
    <name type="scientific">Luteipulveratus mongoliensis</name>
    <dbReference type="NCBI Taxonomy" id="571913"/>
    <lineage>
        <taxon>Bacteria</taxon>
        <taxon>Bacillati</taxon>
        <taxon>Actinomycetota</taxon>
        <taxon>Actinomycetes</taxon>
        <taxon>Micrococcales</taxon>
        <taxon>Dermacoccaceae</taxon>
        <taxon>Luteipulveratus</taxon>
    </lineage>
</organism>
<dbReference type="CDD" id="cd06171">
    <property type="entry name" value="Sigma70_r4"/>
    <property type="match status" value="1"/>
</dbReference>
<dbReference type="NCBIfam" id="TIGR02937">
    <property type="entry name" value="sigma70-ECF"/>
    <property type="match status" value="1"/>
</dbReference>
<reference evidence="8 9" key="1">
    <citation type="submission" date="2015-03" db="EMBL/GenBank/DDBJ databases">
        <title>Luteipulveratus halotolerans sp. nov., a novel actinobacterium (Dermacoccaceae) from Sarawak, Malaysia.</title>
        <authorList>
            <person name="Juboi H."/>
            <person name="Basik A."/>
            <person name="Shamsul S.S."/>
            <person name="Arnold P."/>
            <person name="Schmitt E.K."/>
            <person name="Sanglier J.-J."/>
            <person name="Yeo T."/>
        </authorList>
    </citation>
    <scope>NUCLEOTIDE SEQUENCE [LARGE SCALE GENOMIC DNA]</scope>
    <source>
        <strain evidence="8 9">MN07-A0370</strain>
    </source>
</reference>
<dbReference type="PANTHER" id="PTHR43133:SF66">
    <property type="entry name" value="ECF RNA POLYMERASE SIGMA FACTOR SIGK"/>
    <property type="match status" value="1"/>
</dbReference>
<evidence type="ECO:0000313" key="8">
    <source>
        <dbReference type="EMBL" id="AKU19160.1"/>
    </source>
</evidence>
<dbReference type="STRING" id="571913.VV02_20690"/>
<evidence type="ECO:0000256" key="4">
    <source>
        <dbReference type="ARBA" id="ARBA00023125"/>
    </source>
</evidence>
<dbReference type="PANTHER" id="PTHR43133">
    <property type="entry name" value="RNA POLYMERASE ECF-TYPE SIGMA FACTO"/>
    <property type="match status" value="1"/>
</dbReference>
<dbReference type="EMBL" id="CP011112">
    <property type="protein sequence ID" value="AKU19160.1"/>
    <property type="molecule type" value="Genomic_DNA"/>
</dbReference>
<dbReference type="AlphaFoldDB" id="A0A0K1JRH0"/>
<dbReference type="Pfam" id="PF04542">
    <property type="entry name" value="Sigma70_r2"/>
    <property type="match status" value="1"/>
</dbReference>
<dbReference type="InterPro" id="IPR007630">
    <property type="entry name" value="RNA_pol_sigma70_r4"/>
</dbReference>
<evidence type="ECO:0000256" key="5">
    <source>
        <dbReference type="ARBA" id="ARBA00023163"/>
    </source>
</evidence>
<feature type="domain" description="RNA polymerase sigma-70 region 2" evidence="6">
    <location>
        <begin position="38"/>
        <end position="104"/>
    </location>
</feature>
<feature type="domain" description="RNA polymerase sigma-70 region 4" evidence="7">
    <location>
        <begin position="142"/>
        <end position="190"/>
    </location>
</feature>
<dbReference type="PATRIC" id="fig|571913.6.peg.4196"/>
<evidence type="ECO:0000256" key="1">
    <source>
        <dbReference type="ARBA" id="ARBA00010641"/>
    </source>
</evidence>
<dbReference type="RefSeq" id="WP_052597354.1">
    <property type="nucleotide sequence ID" value="NZ_CP011112.1"/>
</dbReference>
<dbReference type="GO" id="GO:0006352">
    <property type="term" value="P:DNA-templated transcription initiation"/>
    <property type="evidence" value="ECO:0007669"/>
    <property type="project" value="InterPro"/>
</dbReference>
<name>A0A0K1JRH0_9MICO</name>
<dbReference type="Gene3D" id="1.10.1740.10">
    <property type="match status" value="1"/>
</dbReference>
<accession>A0A0K1JRH0</accession>
<keyword evidence="3" id="KW-0731">Sigma factor</keyword>
<dbReference type="GO" id="GO:0003677">
    <property type="term" value="F:DNA binding"/>
    <property type="evidence" value="ECO:0007669"/>
    <property type="project" value="UniProtKB-KW"/>
</dbReference>
<keyword evidence="9" id="KW-1185">Reference proteome</keyword>
<dbReference type="InterPro" id="IPR036388">
    <property type="entry name" value="WH-like_DNA-bd_sf"/>
</dbReference>
<evidence type="ECO:0000256" key="3">
    <source>
        <dbReference type="ARBA" id="ARBA00023082"/>
    </source>
</evidence>
<dbReference type="OrthoDB" id="9784272at2"/>
<sequence>MATASSSHSAWGDAVSVSDLPDLLEAVARGDQAAFSSLYDTTAARVHGLVVRVLADPAQSEEVTQEVFLEVWRTASRFDRGRGSPLGWLLTIAHRRAVDRVRASSAARARDVTYERETTPASYDTTEETVSARLDAERVRAAMVHLTDMQREAVELAYFGGRTHTEIAATLGIPLGTAKSRIRDGLTRLRDHIGGER</sequence>
<dbReference type="KEGG" id="lmoi:VV02_20690"/>
<dbReference type="GO" id="GO:0016987">
    <property type="term" value="F:sigma factor activity"/>
    <property type="evidence" value="ECO:0007669"/>
    <property type="project" value="UniProtKB-KW"/>
</dbReference>
<protein>
    <submittedName>
        <fullName evidence="8">RNA polymerase sigma factor SigK</fullName>
    </submittedName>
</protein>
<dbReference type="Pfam" id="PF04545">
    <property type="entry name" value="Sigma70_r4"/>
    <property type="match status" value="1"/>
</dbReference>
<dbReference type="SUPFAM" id="SSF88659">
    <property type="entry name" value="Sigma3 and sigma4 domains of RNA polymerase sigma factors"/>
    <property type="match status" value="1"/>
</dbReference>
<evidence type="ECO:0000256" key="2">
    <source>
        <dbReference type="ARBA" id="ARBA00023015"/>
    </source>
</evidence>
<keyword evidence="2" id="KW-0805">Transcription regulation</keyword>
<dbReference type="InterPro" id="IPR013325">
    <property type="entry name" value="RNA_pol_sigma_r2"/>
</dbReference>
<evidence type="ECO:0000259" key="6">
    <source>
        <dbReference type="Pfam" id="PF04542"/>
    </source>
</evidence>
<dbReference type="SUPFAM" id="SSF88946">
    <property type="entry name" value="Sigma2 domain of RNA polymerase sigma factors"/>
    <property type="match status" value="1"/>
</dbReference>
<comment type="similarity">
    <text evidence="1">Belongs to the sigma-70 factor family. ECF subfamily.</text>
</comment>
<dbReference type="InterPro" id="IPR039425">
    <property type="entry name" value="RNA_pol_sigma-70-like"/>
</dbReference>